<evidence type="ECO:0000313" key="1">
    <source>
        <dbReference type="EMBL" id="CAI2190553.1"/>
    </source>
</evidence>
<accession>A0A9W4T2T3</accession>
<comment type="caution">
    <text evidence="1">The sequence shown here is derived from an EMBL/GenBank/DDBJ whole genome shotgun (WGS) entry which is preliminary data.</text>
</comment>
<dbReference type="Proteomes" id="UP001153678">
    <property type="component" value="Unassembled WGS sequence"/>
</dbReference>
<protein>
    <submittedName>
        <fullName evidence="1">17918_t:CDS:1</fullName>
    </submittedName>
</protein>
<dbReference type="EMBL" id="CAMKVN010006664">
    <property type="protein sequence ID" value="CAI2190553.1"/>
    <property type="molecule type" value="Genomic_DNA"/>
</dbReference>
<dbReference type="AlphaFoldDB" id="A0A9W4T2T3"/>
<sequence length="167" mass="18846">MTNRDDTELITDIYDVEIWKTFSSQIDTPDSSRFCTSETADSHLGIMINLDLFQPFDSLAYSCGIIYGIICNLPREVQFKKENILILGLLSGPKKNGYVISISTKFLNGKRIRLAVICCSNNIPAARKLCSHILALTGYYQCYKCANTGGRKLNFGGFEDMNDWFQE</sequence>
<organism evidence="1 2">
    <name type="scientific">Funneliformis geosporum</name>
    <dbReference type="NCBI Taxonomy" id="1117311"/>
    <lineage>
        <taxon>Eukaryota</taxon>
        <taxon>Fungi</taxon>
        <taxon>Fungi incertae sedis</taxon>
        <taxon>Mucoromycota</taxon>
        <taxon>Glomeromycotina</taxon>
        <taxon>Glomeromycetes</taxon>
        <taxon>Glomerales</taxon>
        <taxon>Glomeraceae</taxon>
        <taxon>Funneliformis</taxon>
    </lineage>
</organism>
<evidence type="ECO:0000313" key="2">
    <source>
        <dbReference type="Proteomes" id="UP001153678"/>
    </source>
</evidence>
<dbReference type="OrthoDB" id="3039677at2759"/>
<gene>
    <name evidence="1" type="ORF">FWILDA_LOCUS14633</name>
</gene>
<name>A0A9W4T2T3_9GLOM</name>
<reference evidence="1" key="1">
    <citation type="submission" date="2022-08" db="EMBL/GenBank/DDBJ databases">
        <authorList>
            <person name="Kallberg Y."/>
            <person name="Tangrot J."/>
            <person name="Rosling A."/>
        </authorList>
    </citation>
    <scope>NUCLEOTIDE SEQUENCE</scope>
    <source>
        <strain evidence="1">Wild A</strain>
    </source>
</reference>
<keyword evidence="2" id="KW-1185">Reference proteome</keyword>
<proteinExistence type="predicted"/>